<feature type="transmembrane region" description="Helical" evidence="6">
    <location>
        <begin position="39"/>
        <end position="56"/>
    </location>
</feature>
<feature type="transmembrane region" description="Helical" evidence="6">
    <location>
        <begin position="150"/>
        <end position="175"/>
    </location>
</feature>
<keyword evidence="3 6" id="KW-0812">Transmembrane</keyword>
<dbReference type="SUPFAM" id="SSF103473">
    <property type="entry name" value="MFS general substrate transporter"/>
    <property type="match status" value="1"/>
</dbReference>
<keyword evidence="5 6" id="KW-0472">Membrane</keyword>
<keyword evidence="4 6" id="KW-1133">Transmembrane helix</keyword>
<dbReference type="VEuPathDB" id="FungiDB:TRICI_002467"/>
<dbReference type="Gene3D" id="1.20.1250.20">
    <property type="entry name" value="MFS general substrate transporter like domains"/>
    <property type="match status" value="1"/>
</dbReference>
<evidence type="ECO:0008006" key="9">
    <source>
        <dbReference type="Google" id="ProtNLM"/>
    </source>
</evidence>
<dbReference type="InterPro" id="IPR036259">
    <property type="entry name" value="MFS_trans_sf"/>
</dbReference>
<evidence type="ECO:0000256" key="1">
    <source>
        <dbReference type="ARBA" id="ARBA00004141"/>
    </source>
</evidence>
<keyword evidence="2" id="KW-0813">Transport</keyword>
<dbReference type="InterPro" id="IPR011701">
    <property type="entry name" value="MFS"/>
</dbReference>
<dbReference type="Proteomes" id="UP000761534">
    <property type="component" value="Unassembled WGS sequence"/>
</dbReference>
<reference evidence="7" key="1">
    <citation type="journal article" date="2019" name="G3 (Bethesda)">
        <title>Genome Assemblies of Two Rare Opportunistic Yeast Pathogens: Diutina rugosa (syn. Candida rugosa) and Trichomonascus ciferrii (syn. Candida ciferrii).</title>
        <authorList>
            <person name="Mixao V."/>
            <person name="Saus E."/>
            <person name="Hansen A.P."/>
            <person name="Lass-Florl C."/>
            <person name="Gabaldon T."/>
        </authorList>
    </citation>
    <scope>NUCLEOTIDE SEQUENCE</scope>
    <source>
        <strain evidence="7">CBS 4856</strain>
    </source>
</reference>
<dbReference type="GO" id="GO:0005886">
    <property type="term" value="C:plasma membrane"/>
    <property type="evidence" value="ECO:0007669"/>
    <property type="project" value="TreeGrafter"/>
</dbReference>
<dbReference type="PANTHER" id="PTHR19432">
    <property type="entry name" value="SUGAR TRANSPORTER"/>
    <property type="match status" value="1"/>
</dbReference>
<feature type="transmembrane region" description="Helical" evidence="6">
    <location>
        <begin position="450"/>
        <end position="472"/>
    </location>
</feature>
<evidence type="ECO:0000256" key="3">
    <source>
        <dbReference type="ARBA" id="ARBA00022692"/>
    </source>
</evidence>
<sequence>MTGLAEEERGHDASSPLLEDERVRSFEDTKDIYTATRPFAYILLLTVIIGGLQLSWCAEFSNGTPFLLSLGMSKTLMSLVWIAGPLSGTVGQPIVGVLSDESRARFGRRRPFIIGGGIATIASLLLLSWSKDIIALVFGGDTAEVKARTVPFAVFFVYLLDFSISAIQAAARAYIVDNVPTHQQQIANAWAARMTGIGNIIGYVLGSMNLPQAFPYLGNSQFKVLSACASIALVITVVPACWYIGENDPNTDPSVQKIAQQQEESVKAITRTSKLVQVWRDTVRAISNLSPQTWLICKVQFFAWIGYFPMLFYATTYVGEMYIREYLSTRPSDAPPLTEDEWDRLWEDGTRRGTQALVVYSITSLVANFIFPYLAEASYLGDHDVAVMRNLSHHHIENDSLLGQMDYYKELLLSKVRVKGLTVARVWTYCHVLFIVLMGCTFFITTSSTATVFVGALGVCWACALWAPFTLISEEVSRIRVKKTKAAQSYALANANKQYMRYEHEAGVVLGVMNVFISSPQVISSLFSSLLFKLFSNKANHTDGDSIGWVFRFGGVATILALYFSFFIKSPQQLDREDEQSI</sequence>
<evidence type="ECO:0000256" key="6">
    <source>
        <dbReference type="SAM" id="Phobius"/>
    </source>
</evidence>
<dbReference type="PANTHER" id="PTHR19432:SF35">
    <property type="entry name" value="SOLUTE CARRIER FAMILY 45 MEMBER 3 ISOFORM X1"/>
    <property type="match status" value="1"/>
</dbReference>
<feature type="transmembrane region" description="Helical" evidence="6">
    <location>
        <begin position="301"/>
        <end position="323"/>
    </location>
</feature>
<comment type="caution">
    <text evidence="7">The sequence shown here is derived from an EMBL/GenBank/DDBJ whole genome shotgun (WGS) entry which is preliminary data.</text>
</comment>
<organism evidence="7 8">
    <name type="scientific">Trichomonascus ciferrii</name>
    <dbReference type="NCBI Taxonomy" id="44093"/>
    <lineage>
        <taxon>Eukaryota</taxon>
        <taxon>Fungi</taxon>
        <taxon>Dikarya</taxon>
        <taxon>Ascomycota</taxon>
        <taxon>Saccharomycotina</taxon>
        <taxon>Dipodascomycetes</taxon>
        <taxon>Dipodascales</taxon>
        <taxon>Trichomonascaceae</taxon>
        <taxon>Trichomonascus</taxon>
        <taxon>Trichomonascus ciferrii complex</taxon>
    </lineage>
</organism>
<feature type="transmembrane region" description="Helical" evidence="6">
    <location>
        <begin position="506"/>
        <end position="527"/>
    </location>
</feature>
<keyword evidence="8" id="KW-1185">Reference proteome</keyword>
<proteinExistence type="predicted"/>
<evidence type="ECO:0000313" key="7">
    <source>
        <dbReference type="EMBL" id="KAA8915389.1"/>
    </source>
</evidence>
<evidence type="ECO:0000313" key="8">
    <source>
        <dbReference type="Proteomes" id="UP000761534"/>
    </source>
</evidence>
<feature type="transmembrane region" description="Helical" evidence="6">
    <location>
        <begin position="426"/>
        <end position="444"/>
    </location>
</feature>
<dbReference type="AlphaFoldDB" id="A0A642V6P0"/>
<feature type="transmembrane region" description="Helical" evidence="6">
    <location>
        <begin position="111"/>
        <end position="130"/>
    </location>
</feature>
<dbReference type="GO" id="GO:0008506">
    <property type="term" value="F:sucrose:proton symporter activity"/>
    <property type="evidence" value="ECO:0007669"/>
    <property type="project" value="TreeGrafter"/>
</dbReference>
<protein>
    <recommendedName>
        <fullName evidence="9">Major facilitator superfamily (MFS) profile domain-containing protein</fullName>
    </recommendedName>
</protein>
<comment type="subcellular location">
    <subcellularLocation>
        <location evidence="1">Membrane</location>
        <topology evidence="1">Multi-pass membrane protein</topology>
    </subcellularLocation>
</comment>
<dbReference type="EMBL" id="SWFS01000168">
    <property type="protein sequence ID" value="KAA8915389.1"/>
    <property type="molecule type" value="Genomic_DNA"/>
</dbReference>
<feature type="transmembrane region" description="Helical" evidence="6">
    <location>
        <begin position="224"/>
        <end position="245"/>
    </location>
</feature>
<name>A0A642V6P0_9ASCO</name>
<feature type="transmembrane region" description="Helical" evidence="6">
    <location>
        <begin position="76"/>
        <end position="99"/>
    </location>
</feature>
<dbReference type="OrthoDB" id="28755at2759"/>
<feature type="transmembrane region" description="Helical" evidence="6">
    <location>
        <begin position="547"/>
        <end position="568"/>
    </location>
</feature>
<evidence type="ECO:0000256" key="2">
    <source>
        <dbReference type="ARBA" id="ARBA00022448"/>
    </source>
</evidence>
<gene>
    <name evidence="7" type="ORF">TRICI_002467</name>
</gene>
<evidence type="ECO:0000256" key="5">
    <source>
        <dbReference type="ARBA" id="ARBA00023136"/>
    </source>
</evidence>
<accession>A0A642V6P0</accession>
<evidence type="ECO:0000256" key="4">
    <source>
        <dbReference type="ARBA" id="ARBA00022989"/>
    </source>
</evidence>
<dbReference type="Pfam" id="PF07690">
    <property type="entry name" value="MFS_1"/>
    <property type="match status" value="1"/>
</dbReference>